<dbReference type="InterPro" id="IPR027417">
    <property type="entry name" value="P-loop_NTPase"/>
</dbReference>
<dbReference type="PROSITE" id="PS00211">
    <property type="entry name" value="ABC_TRANSPORTER_1"/>
    <property type="match status" value="1"/>
</dbReference>
<evidence type="ECO:0000256" key="6">
    <source>
        <dbReference type="ARBA" id="ARBA00023004"/>
    </source>
</evidence>
<sequence>MTSLSVSHLFVKFGDRDVISDLSFDLAEGEIASLLGPSGCGKTTLLRAIAGLIQPSGGTIRFGSQLVGVSSVVLPPSKRGTGYVPQQGALFPHLSVAKNIAFGLDREIYSKSEISQITEEMVALIGMQGFEDRAPYQLSGGQQMRVALARALAIKPKLILLDEPFAALDAALRDELRNEVIGLLRKLGSTAILVTHDREEALVSSDRVILMRDGRVAQSGTPEEVYESPQSAEIAASTGDVLTLPADKSSTGAISYPLAAQRFAHSSRPSGYVVIRPEEIKVMKEGGIGREGVLTHIDYYGHDAMLTIDLKDDLLEDLADTSTIIRARVAGPAEFNVGQKVYLEHVGPIRYFSLP</sequence>
<dbReference type="Pfam" id="PF00005">
    <property type="entry name" value="ABC_tran"/>
    <property type="match status" value="1"/>
</dbReference>
<dbReference type="InterPro" id="IPR003593">
    <property type="entry name" value="AAA+_ATPase"/>
</dbReference>
<evidence type="ECO:0000256" key="8">
    <source>
        <dbReference type="ARBA" id="ARBA00023136"/>
    </source>
</evidence>
<keyword evidence="8" id="KW-0472">Membrane</keyword>
<dbReference type="AlphaFoldDB" id="A0A6J6JV64"/>
<keyword evidence="5" id="KW-0067">ATP-binding</keyword>
<evidence type="ECO:0000256" key="4">
    <source>
        <dbReference type="ARBA" id="ARBA00022741"/>
    </source>
</evidence>
<dbReference type="InterPro" id="IPR015853">
    <property type="entry name" value="ABC_transpr_FbpC"/>
</dbReference>
<dbReference type="SUPFAM" id="SSF50331">
    <property type="entry name" value="MOP-like"/>
    <property type="match status" value="1"/>
</dbReference>
<dbReference type="InterPro" id="IPR008995">
    <property type="entry name" value="Mo/tungstate-bd_C_term_dom"/>
</dbReference>
<protein>
    <submittedName>
        <fullName evidence="10">Unannotated protein</fullName>
    </submittedName>
</protein>
<dbReference type="FunFam" id="3.40.50.300:FF:000425">
    <property type="entry name" value="Probable ABC transporter, ATP-binding subunit"/>
    <property type="match status" value="1"/>
</dbReference>
<dbReference type="EMBL" id="CAEZVZ010000033">
    <property type="protein sequence ID" value="CAB4640154.1"/>
    <property type="molecule type" value="Genomic_DNA"/>
</dbReference>
<dbReference type="SMART" id="SM00382">
    <property type="entry name" value="AAA"/>
    <property type="match status" value="1"/>
</dbReference>
<evidence type="ECO:0000256" key="1">
    <source>
        <dbReference type="ARBA" id="ARBA00022448"/>
    </source>
</evidence>
<dbReference type="CDD" id="cd03259">
    <property type="entry name" value="ABC_Carb_Solutes_like"/>
    <property type="match status" value="1"/>
</dbReference>
<keyword evidence="1" id="KW-0813">Transport</keyword>
<organism evidence="10">
    <name type="scientific">freshwater metagenome</name>
    <dbReference type="NCBI Taxonomy" id="449393"/>
    <lineage>
        <taxon>unclassified sequences</taxon>
        <taxon>metagenomes</taxon>
        <taxon>ecological metagenomes</taxon>
    </lineage>
</organism>
<keyword evidence="3" id="KW-0410">Iron transport</keyword>
<keyword evidence="6" id="KW-0408">Iron</keyword>
<evidence type="ECO:0000256" key="2">
    <source>
        <dbReference type="ARBA" id="ARBA00022475"/>
    </source>
</evidence>
<dbReference type="PROSITE" id="PS50893">
    <property type="entry name" value="ABC_TRANSPORTER_2"/>
    <property type="match status" value="1"/>
</dbReference>
<dbReference type="PANTHER" id="PTHR42781">
    <property type="entry name" value="SPERMIDINE/PUTRESCINE IMPORT ATP-BINDING PROTEIN POTA"/>
    <property type="match status" value="1"/>
</dbReference>
<accession>A0A6J6JV64</accession>
<keyword evidence="2" id="KW-1003">Cell membrane</keyword>
<evidence type="ECO:0000313" key="10">
    <source>
        <dbReference type="EMBL" id="CAB4640154.1"/>
    </source>
</evidence>
<evidence type="ECO:0000256" key="7">
    <source>
        <dbReference type="ARBA" id="ARBA00023065"/>
    </source>
</evidence>
<dbReference type="GO" id="GO:0016020">
    <property type="term" value="C:membrane"/>
    <property type="evidence" value="ECO:0007669"/>
    <property type="project" value="InterPro"/>
</dbReference>
<dbReference type="GO" id="GO:0016887">
    <property type="term" value="F:ATP hydrolysis activity"/>
    <property type="evidence" value="ECO:0007669"/>
    <property type="project" value="InterPro"/>
</dbReference>
<dbReference type="GO" id="GO:0005524">
    <property type="term" value="F:ATP binding"/>
    <property type="evidence" value="ECO:0007669"/>
    <property type="project" value="UniProtKB-KW"/>
</dbReference>
<keyword evidence="4" id="KW-0547">Nucleotide-binding</keyword>
<proteinExistence type="predicted"/>
<dbReference type="Gene3D" id="3.40.50.300">
    <property type="entry name" value="P-loop containing nucleotide triphosphate hydrolases"/>
    <property type="match status" value="1"/>
</dbReference>
<gene>
    <name evidence="10" type="ORF">UFOPK2162_00371</name>
</gene>
<feature type="domain" description="ABC transporter" evidence="9">
    <location>
        <begin position="4"/>
        <end position="238"/>
    </location>
</feature>
<evidence type="ECO:0000256" key="5">
    <source>
        <dbReference type="ARBA" id="ARBA00022840"/>
    </source>
</evidence>
<dbReference type="GO" id="GO:0015408">
    <property type="term" value="F:ABC-type ferric iron transporter activity"/>
    <property type="evidence" value="ECO:0007669"/>
    <property type="project" value="InterPro"/>
</dbReference>
<dbReference type="SUPFAM" id="SSF52540">
    <property type="entry name" value="P-loop containing nucleoside triphosphate hydrolases"/>
    <property type="match status" value="1"/>
</dbReference>
<dbReference type="InterPro" id="IPR050093">
    <property type="entry name" value="ABC_SmlMolc_Importer"/>
</dbReference>
<reference evidence="10" key="1">
    <citation type="submission" date="2020-05" db="EMBL/GenBank/DDBJ databases">
        <authorList>
            <person name="Chiriac C."/>
            <person name="Salcher M."/>
            <person name="Ghai R."/>
            <person name="Kavagutti S V."/>
        </authorList>
    </citation>
    <scope>NUCLEOTIDE SEQUENCE</scope>
</reference>
<keyword evidence="7" id="KW-0406">Ion transport</keyword>
<evidence type="ECO:0000259" key="9">
    <source>
        <dbReference type="PROSITE" id="PS50893"/>
    </source>
</evidence>
<dbReference type="InterPro" id="IPR003439">
    <property type="entry name" value="ABC_transporter-like_ATP-bd"/>
</dbReference>
<dbReference type="PANTHER" id="PTHR42781:SF4">
    <property type="entry name" value="SPERMIDINE_PUTRESCINE IMPORT ATP-BINDING PROTEIN POTA"/>
    <property type="match status" value="1"/>
</dbReference>
<evidence type="ECO:0000256" key="3">
    <source>
        <dbReference type="ARBA" id="ARBA00022496"/>
    </source>
</evidence>
<name>A0A6J6JV64_9ZZZZ</name>
<dbReference type="InterPro" id="IPR017871">
    <property type="entry name" value="ABC_transporter-like_CS"/>
</dbReference>